<accession>A0A8C5S0D0</accession>
<dbReference type="PANTHER" id="PTHR23232">
    <property type="entry name" value="KRAB DOMAIN C2H2 ZINC FINGER"/>
    <property type="match status" value="1"/>
</dbReference>
<evidence type="ECO:0000313" key="3">
    <source>
        <dbReference type="Ensembl" id="ENSLLTP00000010255.1"/>
    </source>
</evidence>
<dbReference type="Proteomes" id="UP000694406">
    <property type="component" value="Unplaced"/>
</dbReference>
<sequence>MCQDLVSFEDVAVFFSVEEWALLNSEQKTLYREVMLKNKRNKASLSKGFCYDNVVKTVRQSSTKQSKSFTVKAVSFQSRDNPITKCSIKNSSVKDSHQTKTNDNQQQSMQERQCSPEKDNTSQVSSSILWPFEEPCPITILAFP</sequence>
<organism evidence="3 4">
    <name type="scientific">Laticauda laticaudata</name>
    <name type="common">Blue-ringed sea krait</name>
    <name type="synonym">Blue-lipped sea krait</name>
    <dbReference type="NCBI Taxonomy" id="8630"/>
    <lineage>
        <taxon>Eukaryota</taxon>
        <taxon>Metazoa</taxon>
        <taxon>Chordata</taxon>
        <taxon>Craniata</taxon>
        <taxon>Vertebrata</taxon>
        <taxon>Euteleostomi</taxon>
        <taxon>Lepidosauria</taxon>
        <taxon>Squamata</taxon>
        <taxon>Bifurcata</taxon>
        <taxon>Unidentata</taxon>
        <taxon>Episquamata</taxon>
        <taxon>Toxicofera</taxon>
        <taxon>Serpentes</taxon>
        <taxon>Colubroidea</taxon>
        <taxon>Elapidae</taxon>
        <taxon>Laticaudinae</taxon>
        <taxon>Laticauda</taxon>
    </lineage>
</organism>
<feature type="compositionally biased region" description="Polar residues" evidence="1">
    <location>
        <begin position="101"/>
        <end position="113"/>
    </location>
</feature>
<dbReference type="CDD" id="cd07765">
    <property type="entry name" value="KRAB_A-box"/>
    <property type="match status" value="1"/>
</dbReference>
<feature type="domain" description="KRAB" evidence="2">
    <location>
        <begin position="6"/>
        <end position="82"/>
    </location>
</feature>
<name>A0A8C5S0D0_LATLA</name>
<dbReference type="AlphaFoldDB" id="A0A8C5S0D0"/>
<proteinExistence type="predicted"/>
<dbReference type="SUPFAM" id="SSF109640">
    <property type="entry name" value="KRAB domain (Kruppel-associated box)"/>
    <property type="match status" value="1"/>
</dbReference>
<dbReference type="Ensembl" id="ENSLLTT00000010636.1">
    <property type="protein sequence ID" value="ENSLLTP00000010255.1"/>
    <property type="gene ID" value="ENSLLTG00000007847.1"/>
</dbReference>
<evidence type="ECO:0000259" key="2">
    <source>
        <dbReference type="PROSITE" id="PS50805"/>
    </source>
</evidence>
<feature type="region of interest" description="Disordered" evidence="1">
    <location>
        <begin position="85"/>
        <end position="122"/>
    </location>
</feature>
<keyword evidence="4" id="KW-1185">Reference proteome</keyword>
<reference evidence="3" key="1">
    <citation type="submission" date="2025-08" db="UniProtKB">
        <authorList>
            <consortium name="Ensembl"/>
        </authorList>
    </citation>
    <scope>IDENTIFICATION</scope>
</reference>
<dbReference type="SMART" id="SM00349">
    <property type="entry name" value="KRAB"/>
    <property type="match status" value="1"/>
</dbReference>
<dbReference type="GeneTree" id="ENSGT00960000189347"/>
<protein>
    <recommendedName>
        <fullName evidence="2">KRAB domain-containing protein</fullName>
    </recommendedName>
</protein>
<dbReference type="InterPro" id="IPR001909">
    <property type="entry name" value="KRAB"/>
</dbReference>
<dbReference type="InterPro" id="IPR036051">
    <property type="entry name" value="KRAB_dom_sf"/>
</dbReference>
<dbReference type="Pfam" id="PF01352">
    <property type="entry name" value="KRAB"/>
    <property type="match status" value="1"/>
</dbReference>
<dbReference type="InterPro" id="IPR050169">
    <property type="entry name" value="Krueppel_C2H2_ZnF"/>
</dbReference>
<evidence type="ECO:0000256" key="1">
    <source>
        <dbReference type="SAM" id="MobiDB-lite"/>
    </source>
</evidence>
<evidence type="ECO:0000313" key="4">
    <source>
        <dbReference type="Proteomes" id="UP000694406"/>
    </source>
</evidence>
<dbReference type="GO" id="GO:0006355">
    <property type="term" value="P:regulation of DNA-templated transcription"/>
    <property type="evidence" value="ECO:0007669"/>
    <property type="project" value="InterPro"/>
</dbReference>
<dbReference type="PROSITE" id="PS50805">
    <property type="entry name" value="KRAB"/>
    <property type="match status" value="1"/>
</dbReference>
<dbReference type="Gene3D" id="6.10.140.140">
    <property type="match status" value="1"/>
</dbReference>
<dbReference type="PANTHER" id="PTHR23232:SF163">
    <property type="entry name" value="ZINC FINGER PROTEIN 589"/>
    <property type="match status" value="1"/>
</dbReference>
<reference evidence="3" key="2">
    <citation type="submission" date="2025-09" db="UniProtKB">
        <authorList>
            <consortium name="Ensembl"/>
        </authorList>
    </citation>
    <scope>IDENTIFICATION</scope>
</reference>